<dbReference type="Proteomes" id="UP001308179">
    <property type="component" value="Unassembled WGS sequence"/>
</dbReference>
<dbReference type="EMBL" id="JAVRRR010000022">
    <property type="protein sequence ID" value="KAK5147861.1"/>
    <property type="molecule type" value="Genomic_DNA"/>
</dbReference>
<evidence type="ECO:0000313" key="3">
    <source>
        <dbReference type="EMBL" id="KAK5147861.1"/>
    </source>
</evidence>
<dbReference type="CDD" id="cd02440">
    <property type="entry name" value="AdoMet_MTases"/>
    <property type="match status" value="1"/>
</dbReference>
<dbReference type="Gene3D" id="3.40.50.150">
    <property type="entry name" value="Vaccinia Virus protein VP39"/>
    <property type="match status" value="1"/>
</dbReference>
<feature type="compositionally biased region" description="Basic and acidic residues" evidence="1">
    <location>
        <begin position="187"/>
        <end position="196"/>
    </location>
</feature>
<sequence length="219" mass="24058">MSAFTEANRKAFNDLSATYNTKPWQHKISQQVSDALQQRRDWLGVAWTQPDNDDDKSRDVRLLDYACGTGATTKALGPSVTTIRGIDISESMVAKYNEAALSSGLTTEQAHAVAGDLFATPVAPQLSGPEFQFFDIAVIGLGFHHFEDPALAIKRLAERLKPETGVLSRGNNINTSTSTATATKTPTAREKVERQKWRTRSSTRVSRAKEWRSSSRTAG</sequence>
<dbReference type="InterPro" id="IPR041698">
    <property type="entry name" value="Methyltransf_25"/>
</dbReference>
<dbReference type="InterPro" id="IPR029063">
    <property type="entry name" value="SAM-dependent_MTases_sf"/>
</dbReference>
<dbReference type="SUPFAM" id="SSF53335">
    <property type="entry name" value="S-adenosyl-L-methionine-dependent methyltransferases"/>
    <property type="match status" value="1"/>
</dbReference>
<evidence type="ECO:0000259" key="2">
    <source>
        <dbReference type="Pfam" id="PF13649"/>
    </source>
</evidence>
<proteinExistence type="predicted"/>
<organism evidence="3 4">
    <name type="scientific">Rachicladosporium monterosium</name>
    <dbReference type="NCBI Taxonomy" id="1507873"/>
    <lineage>
        <taxon>Eukaryota</taxon>
        <taxon>Fungi</taxon>
        <taxon>Dikarya</taxon>
        <taxon>Ascomycota</taxon>
        <taxon>Pezizomycotina</taxon>
        <taxon>Dothideomycetes</taxon>
        <taxon>Dothideomycetidae</taxon>
        <taxon>Cladosporiales</taxon>
        <taxon>Cladosporiaceae</taxon>
        <taxon>Rachicladosporium</taxon>
    </lineage>
</organism>
<feature type="compositionally biased region" description="Low complexity" evidence="1">
    <location>
        <begin position="175"/>
        <end position="186"/>
    </location>
</feature>
<accession>A0ABR0LF44</accession>
<comment type="caution">
    <text evidence="3">The sequence shown here is derived from an EMBL/GenBank/DDBJ whole genome shotgun (WGS) entry which is preliminary data.</text>
</comment>
<evidence type="ECO:0000256" key="1">
    <source>
        <dbReference type="SAM" id="MobiDB-lite"/>
    </source>
</evidence>
<gene>
    <name evidence="3" type="ORF">LTR32_000738</name>
</gene>
<name>A0ABR0LF44_9PEZI</name>
<protein>
    <recommendedName>
        <fullName evidence="2">Methyltransferase domain-containing protein</fullName>
    </recommendedName>
</protein>
<evidence type="ECO:0000313" key="4">
    <source>
        <dbReference type="Proteomes" id="UP001308179"/>
    </source>
</evidence>
<dbReference type="Pfam" id="PF13649">
    <property type="entry name" value="Methyltransf_25"/>
    <property type="match status" value="1"/>
</dbReference>
<reference evidence="3 4" key="1">
    <citation type="submission" date="2023-08" db="EMBL/GenBank/DDBJ databases">
        <title>Black Yeasts Isolated from many extreme environments.</title>
        <authorList>
            <person name="Coleine C."/>
            <person name="Stajich J.E."/>
            <person name="Selbmann L."/>
        </authorList>
    </citation>
    <scope>NUCLEOTIDE SEQUENCE [LARGE SCALE GENOMIC DNA]</scope>
    <source>
        <strain evidence="3 4">CCFEE 5386</strain>
    </source>
</reference>
<feature type="domain" description="Methyltransferase" evidence="2">
    <location>
        <begin position="63"/>
        <end position="162"/>
    </location>
</feature>
<keyword evidence="4" id="KW-1185">Reference proteome</keyword>
<feature type="region of interest" description="Disordered" evidence="1">
    <location>
        <begin position="166"/>
        <end position="219"/>
    </location>
</feature>